<dbReference type="SUPFAM" id="SSF47986">
    <property type="entry name" value="DEATH domain"/>
    <property type="match status" value="1"/>
</dbReference>
<keyword evidence="7 12" id="KW-0472">Membrane</keyword>
<keyword evidence="8" id="KW-1015">Disulfide bond</keyword>
<dbReference type="PANTHER" id="PTHR34765:SF1">
    <property type="entry name" value="CASPASE RECRUITMENT DOMAIN-CONTAINING PROTEIN 19"/>
    <property type="match status" value="1"/>
</dbReference>
<proteinExistence type="predicted"/>
<keyword evidence="14" id="KW-1185">Reference proteome</keyword>
<dbReference type="PANTHER" id="PTHR34765">
    <property type="entry name" value="CASPASE RECRUITMENT DOMAIN-CONTAINING PROTEIN 19"/>
    <property type="match status" value="1"/>
</dbReference>
<dbReference type="AlphaFoldDB" id="A0A8C5EBM6"/>
<evidence type="ECO:0000256" key="9">
    <source>
        <dbReference type="ARBA" id="ARBA00064785"/>
    </source>
</evidence>
<dbReference type="Gene3D" id="1.10.533.10">
    <property type="entry name" value="Death Domain, Fas"/>
    <property type="match status" value="1"/>
</dbReference>
<protein>
    <recommendedName>
        <fullName evidence="10">Caspase recruitment domain-containing protein 19</fullName>
    </recommendedName>
    <alternativeName>
        <fullName evidence="11">Bcl10-interacting CARD protein</fullName>
    </alternativeName>
</protein>
<evidence type="ECO:0000256" key="3">
    <source>
        <dbReference type="ARBA" id="ARBA00022692"/>
    </source>
</evidence>
<reference evidence="13" key="3">
    <citation type="submission" date="2025-09" db="UniProtKB">
        <authorList>
            <consortium name="Ensembl"/>
        </authorList>
    </citation>
    <scope>IDENTIFICATION</scope>
</reference>
<keyword evidence="3 12" id="KW-0812">Transmembrane</keyword>
<keyword evidence="5 12" id="KW-1133">Transmembrane helix</keyword>
<evidence type="ECO:0000256" key="2">
    <source>
        <dbReference type="ARBA" id="ARBA00004389"/>
    </source>
</evidence>
<dbReference type="RefSeq" id="XP_028302678.1">
    <property type="nucleotide sequence ID" value="XM_028446877.1"/>
</dbReference>
<evidence type="ECO:0000256" key="10">
    <source>
        <dbReference type="ARBA" id="ARBA00067938"/>
    </source>
</evidence>
<comment type="subunit">
    <text evidence="9">Associates with BCL10 by CARD-CARD interaction.</text>
</comment>
<keyword evidence="4" id="KW-0256">Endoplasmic reticulum</keyword>
<dbReference type="InterPro" id="IPR043574">
    <property type="entry name" value="CARD19"/>
</dbReference>
<evidence type="ECO:0000256" key="5">
    <source>
        <dbReference type="ARBA" id="ARBA00022989"/>
    </source>
</evidence>
<accession>A0A8C5EBM6</accession>
<evidence type="ECO:0000256" key="6">
    <source>
        <dbReference type="ARBA" id="ARBA00023128"/>
    </source>
</evidence>
<evidence type="ECO:0000313" key="13">
    <source>
        <dbReference type="Ensembl" id="ENSGWIP00000018497.1"/>
    </source>
</evidence>
<evidence type="ECO:0000256" key="1">
    <source>
        <dbReference type="ARBA" id="ARBA00004304"/>
    </source>
</evidence>
<dbReference type="GeneID" id="114463362"/>
<dbReference type="Ensembl" id="ENSGWIT00000020381.1">
    <property type="protein sequence ID" value="ENSGWIP00000018497.1"/>
    <property type="gene ID" value="ENSGWIG00000010217.1"/>
</dbReference>
<dbReference type="Proteomes" id="UP000694680">
    <property type="component" value="Chromosome 5"/>
</dbReference>
<comment type="subcellular location">
    <subcellularLocation>
        <location evidence="2">Endoplasmic reticulum membrane</location>
        <topology evidence="2">Single-pass membrane protein</topology>
    </subcellularLocation>
    <subcellularLocation>
        <location evidence="1">Mitochondrion membrane</location>
        <topology evidence="1">Single-pass membrane protein</topology>
    </subcellularLocation>
</comment>
<organism evidence="13 14">
    <name type="scientific">Gouania willdenowi</name>
    <name type="common">Blunt-snouted clingfish</name>
    <name type="synonym">Lepadogaster willdenowi</name>
    <dbReference type="NCBI Taxonomy" id="441366"/>
    <lineage>
        <taxon>Eukaryota</taxon>
        <taxon>Metazoa</taxon>
        <taxon>Chordata</taxon>
        <taxon>Craniata</taxon>
        <taxon>Vertebrata</taxon>
        <taxon>Euteleostomi</taxon>
        <taxon>Actinopterygii</taxon>
        <taxon>Neopterygii</taxon>
        <taxon>Teleostei</taxon>
        <taxon>Neoteleostei</taxon>
        <taxon>Acanthomorphata</taxon>
        <taxon>Ovalentaria</taxon>
        <taxon>Blenniimorphae</taxon>
        <taxon>Blenniiformes</taxon>
        <taxon>Gobiesocoidei</taxon>
        <taxon>Gobiesocidae</taxon>
        <taxon>Gobiesocinae</taxon>
        <taxon>Gouania</taxon>
    </lineage>
</organism>
<dbReference type="OrthoDB" id="8810754at2759"/>
<evidence type="ECO:0000256" key="8">
    <source>
        <dbReference type="ARBA" id="ARBA00023157"/>
    </source>
</evidence>
<evidence type="ECO:0000256" key="11">
    <source>
        <dbReference type="ARBA" id="ARBA00083642"/>
    </source>
</evidence>
<dbReference type="FunFam" id="1.10.533.10:FF:000015">
    <property type="entry name" value="Caspase recruitment domain-containing protein 19"/>
    <property type="match status" value="1"/>
</dbReference>
<sequence length="180" mass="20784">MGDSFCEQLIEDTSFLRAEHRLDTELLDKLILQLNRIYPQILSDKEATRFRNVDVSTSARVGELLIHLQRKGEEACKEFYRALHLHVEEVYYSLPTRLRLRDSMDPLAFPPSYQQRHVLNERGPVFYVGCFSFALGMALLYYYGETKMSGGSRALGMAALGLKKKAQEVLIWYSEKGLRK</sequence>
<name>A0A8C5EBM6_GOUWI</name>
<evidence type="ECO:0000256" key="4">
    <source>
        <dbReference type="ARBA" id="ARBA00022824"/>
    </source>
</evidence>
<gene>
    <name evidence="13" type="primary">card19</name>
</gene>
<reference evidence="13" key="2">
    <citation type="submission" date="2025-08" db="UniProtKB">
        <authorList>
            <consortium name="Ensembl"/>
        </authorList>
    </citation>
    <scope>IDENTIFICATION</scope>
</reference>
<evidence type="ECO:0000313" key="14">
    <source>
        <dbReference type="Proteomes" id="UP000694680"/>
    </source>
</evidence>
<dbReference type="CTD" id="84270"/>
<dbReference type="GO" id="GO:0005789">
    <property type="term" value="C:endoplasmic reticulum membrane"/>
    <property type="evidence" value="ECO:0007669"/>
    <property type="project" value="UniProtKB-SubCell"/>
</dbReference>
<keyword evidence="6" id="KW-0496">Mitochondrion</keyword>
<feature type="transmembrane region" description="Helical" evidence="12">
    <location>
        <begin position="125"/>
        <end position="143"/>
    </location>
</feature>
<evidence type="ECO:0000256" key="7">
    <source>
        <dbReference type="ARBA" id="ARBA00023136"/>
    </source>
</evidence>
<evidence type="ECO:0000256" key="12">
    <source>
        <dbReference type="SAM" id="Phobius"/>
    </source>
</evidence>
<dbReference type="GO" id="GO:0031966">
    <property type="term" value="C:mitochondrial membrane"/>
    <property type="evidence" value="ECO:0007669"/>
    <property type="project" value="UniProtKB-SubCell"/>
</dbReference>
<reference evidence="13" key="1">
    <citation type="submission" date="2020-06" db="EMBL/GenBank/DDBJ databases">
        <authorList>
            <consortium name="Wellcome Sanger Institute Data Sharing"/>
        </authorList>
    </citation>
    <scope>NUCLEOTIDE SEQUENCE [LARGE SCALE GENOMIC DNA]</scope>
</reference>
<dbReference type="InterPro" id="IPR011029">
    <property type="entry name" value="DEATH-like_dom_sf"/>
</dbReference>